<organism evidence="1 2">
    <name type="scientific">Lacticaseibacillus jixianensis</name>
    <dbReference type="NCBI Taxonomy" id="2486012"/>
    <lineage>
        <taxon>Bacteria</taxon>
        <taxon>Bacillati</taxon>
        <taxon>Bacillota</taxon>
        <taxon>Bacilli</taxon>
        <taxon>Lactobacillales</taxon>
        <taxon>Lactobacillaceae</taxon>
        <taxon>Lacticaseibacillus</taxon>
    </lineage>
</organism>
<comment type="caution">
    <text evidence="1">The sequence shown here is derived from an EMBL/GenBank/DDBJ whole genome shotgun (WGS) entry which is preliminary data.</text>
</comment>
<proteinExistence type="predicted"/>
<protein>
    <submittedName>
        <fullName evidence="1">DUF2785 domain-containing protein</fullName>
    </submittedName>
</protein>
<gene>
    <name evidence="1" type="ORF">ACFQ3L_09915</name>
</gene>
<dbReference type="RefSeq" id="WP_225418954.1">
    <property type="nucleotide sequence ID" value="NZ_JBHTMO010000035.1"/>
</dbReference>
<evidence type="ECO:0000313" key="1">
    <source>
        <dbReference type="EMBL" id="MFD1393880.1"/>
    </source>
</evidence>
<dbReference type="EMBL" id="JBHTMO010000035">
    <property type="protein sequence ID" value="MFD1393880.1"/>
    <property type="molecule type" value="Genomic_DNA"/>
</dbReference>
<evidence type="ECO:0000313" key="2">
    <source>
        <dbReference type="Proteomes" id="UP001597249"/>
    </source>
</evidence>
<keyword evidence="2" id="KW-1185">Reference proteome</keyword>
<name>A0ABW4BC77_9LACO</name>
<dbReference type="Pfam" id="PF10978">
    <property type="entry name" value="DUF2785"/>
    <property type="match status" value="1"/>
</dbReference>
<reference evidence="2" key="1">
    <citation type="journal article" date="2019" name="Int. J. Syst. Evol. Microbiol.">
        <title>The Global Catalogue of Microorganisms (GCM) 10K type strain sequencing project: providing services to taxonomists for standard genome sequencing and annotation.</title>
        <authorList>
            <consortium name="The Broad Institute Genomics Platform"/>
            <consortium name="The Broad Institute Genome Sequencing Center for Infectious Disease"/>
            <person name="Wu L."/>
            <person name="Ma J."/>
        </authorList>
    </citation>
    <scope>NUCLEOTIDE SEQUENCE [LARGE SCALE GENOMIC DNA]</scope>
    <source>
        <strain evidence="2">CCM 8911</strain>
    </source>
</reference>
<accession>A0ABW4BC77</accession>
<dbReference type="InterPro" id="IPR021247">
    <property type="entry name" value="DUF2785"/>
</dbReference>
<sequence>MDSQVTTTIKSIEDMRKQLHRGKLFHGLPDDLHALIEGVEVAPATPVGLPDDDEAALAKIAAIEKRVKDEKAPQVSDAELKYLIVHLAATAPAVRDKGVFFLLSDLFQADAFTAKQVSWLFKTLQRKDILFAHITEPANDAVFLRSFAVMLLSGLVYADLNRYHLITATQFERLLVNLCAYIALERDGRGYVAGKGWAHAYTHIGNLAEELSQVPSLTRGDKLLLMATVIEGWQRMTDSLVFGEDQRVSSYLVNLATKNQFYADALVMCLTAWQKRLQHLKPKEDLAFWTRWYNRSRLLEALLMRGDLPKVVVDYLKQIIDAY</sequence>
<dbReference type="Proteomes" id="UP001597249">
    <property type="component" value="Unassembled WGS sequence"/>
</dbReference>